<proteinExistence type="inferred from homology"/>
<dbReference type="RefSeq" id="WP_093580806.1">
    <property type="nucleotide sequence ID" value="NZ_FPBA01000012.1"/>
</dbReference>
<dbReference type="AlphaFoldDB" id="A0A1I7B4E4"/>
<evidence type="ECO:0000313" key="5">
    <source>
        <dbReference type="Proteomes" id="UP000199546"/>
    </source>
</evidence>
<dbReference type="OrthoDB" id="9792858at2"/>
<dbReference type="PANTHER" id="PTHR30466">
    <property type="entry name" value="FLAVIN REDUCTASE"/>
    <property type="match status" value="1"/>
</dbReference>
<comment type="similarity">
    <text evidence="1">Belongs to the non-flavoprotein flavin reductase family.</text>
</comment>
<feature type="domain" description="Flavin reductase like" evidence="3">
    <location>
        <begin position="21"/>
        <end position="162"/>
    </location>
</feature>
<dbReference type="InterPro" id="IPR002563">
    <property type="entry name" value="Flavin_Rdtase-like_dom"/>
</dbReference>
<dbReference type="GO" id="GO:0010181">
    <property type="term" value="F:FMN binding"/>
    <property type="evidence" value="ECO:0007669"/>
    <property type="project" value="InterPro"/>
</dbReference>
<evidence type="ECO:0000313" key="4">
    <source>
        <dbReference type="EMBL" id="SFT82083.1"/>
    </source>
</evidence>
<dbReference type="EMBL" id="FPBA01000012">
    <property type="protein sequence ID" value="SFT82083.1"/>
    <property type="molecule type" value="Genomic_DNA"/>
</dbReference>
<keyword evidence="5" id="KW-1185">Reference proteome</keyword>
<dbReference type="PANTHER" id="PTHR30466:SF11">
    <property type="entry name" value="FLAVIN-DEPENDENT MONOOXYGENASE, REDUCTASE SUBUNIT HSAB"/>
    <property type="match status" value="1"/>
</dbReference>
<dbReference type="Pfam" id="PF01613">
    <property type="entry name" value="Flavin_Reduct"/>
    <property type="match status" value="1"/>
</dbReference>
<keyword evidence="2" id="KW-0560">Oxidoreductase</keyword>
<evidence type="ECO:0000256" key="2">
    <source>
        <dbReference type="ARBA" id="ARBA00023002"/>
    </source>
</evidence>
<dbReference type="InterPro" id="IPR012349">
    <property type="entry name" value="Split_barrel_FMN-bd"/>
</dbReference>
<sequence>MTHTAAPTAPVTPLRMRRALAGSPTGTAVVAAEVDRRGVGLSADSFTSVSLDPPLVSVSFAHSSTSWPQLRRAARWGISVLGERHADTLHDLRRPSRERFGGIDVGVVAGAAFVQGALATLTVELVTEIPAGDHVLTLLRVLDLSRDDAQRPPVFFDSGARRLAD</sequence>
<evidence type="ECO:0000256" key="1">
    <source>
        <dbReference type="ARBA" id="ARBA00008898"/>
    </source>
</evidence>
<evidence type="ECO:0000259" key="3">
    <source>
        <dbReference type="SMART" id="SM00903"/>
    </source>
</evidence>
<dbReference type="SMART" id="SM00903">
    <property type="entry name" value="Flavin_Reduct"/>
    <property type="match status" value="1"/>
</dbReference>
<dbReference type="Proteomes" id="UP000199546">
    <property type="component" value="Unassembled WGS sequence"/>
</dbReference>
<name>A0A1I7B4E4_9ACTN</name>
<dbReference type="GO" id="GO:0042602">
    <property type="term" value="F:riboflavin reductase (NADPH) activity"/>
    <property type="evidence" value="ECO:0007669"/>
    <property type="project" value="TreeGrafter"/>
</dbReference>
<gene>
    <name evidence="4" type="ORF">SAMN05660657_03264</name>
</gene>
<organism evidence="4 5">
    <name type="scientific">Geodermatophilus amargosae</name>
    <dbReference type="NCBI Taxonomy" id="1296565"/>
    <lineage>
        <taxon>Bacteria</taxon>
        <taxon>Bacillati</taxon>
        <taxon>Actinomycetota</taxon>
        <taxon>Actinomycetes</taxon>
        <taxon>Geodermatophilales</taxon>
        <taxon>Geodermatophilaceae</taxon>
        <taxon>Geodermatophilus</taxon>
    </lineage>
</organism>
<reference evidence="5" key="1">
    <citation type="submission" date="2016-10" db="EMBL/GenBank/DDBJ databases">
        <authorList>
            <person name="Varghese N."/>
            <person name="Submissions S."/>
        </authorList>
    </citation>
    <scope>NUCLEOTIDE SEQUENCE [LARGE SCALE GENOMIC DNA]</scope>
    <source>
        <strain evidence="5">DSM 46136</strain>
    </source>
</reference>
<protein>
    <submittedName>
        <fullName evidence="4">NADH-FMN oxidoreductase RutF, flavin reductase (DIM6/NTAB) family</fullName>
    </submittedName>
</protein>
<dbReference type="SUPFAM" id="SSF50475">
    <property type="entry name" value="FMN-binding split barrel"/>
    <property type="match status" value="1"/>
</dbReference>
<dbReference type="Gene3D" id="2.30.110.10">
    <property type="entry name" value="Electron Transport, Fmn-binding Protein, Chain A"/>
    <property type="match status" value="1"/>
</dbReference>
<dbReference type="InterPro" id="IPR050268">
    <property type="entry name" value="NADH-dep_flavin_reductase"/>
</dbReference>
<accession>A0A1I7B4E4</accession>
<dbReference type="STRING" id="1296565.SAMN05660657_03264"/>